<proteinExistence type="predicted"/>
<gene>
    <name evidence="2" type="ORF">PVK06_011381</name>
</gene>
<dbReference type="PANTHER" id="PTHR35317:SF11">
    <property type="entry name" value="CCHC-TYPE DOMAIN-CONTAINING PROTEIN"/>
    <property type="match status" value="1"/>
</dbReference>
<organism evidence="2 3">
    <name type="scientific">Gossypium arboreum</name>
    <name type="common">Tree cotton</name>
    <name type="synonym">Gossypium nanking</name>
    <dbReference type="NCBI Taxonomy" id="29729"/>
    <lineage>
        <taxon>Eukaryota</taxon>
        <taxon>Viridiplantae</taxon>
        <taxon>Streptophyta</taxon>
        <taxon>Embryophyta</taxon>
        <taxon>Tracheophyta</taxon>
        <taxon>Spermatophyta</taxon>
        <taxon>Magnoliopsida</taxon>
        <taxon>eudicotyledons</taxon>
        <taxon>Gunneridae</taxon>
        <taxon>Pentapetalae</taxon>
        <taxon>rosids</taxon>
        <taxon>malvids</taxon>
        <taxon>Malvales</taxon>
        <taxon>Malvaceae</taxon>
        <taxon>Malvoideae</taxon>
        <taxon>Gossypium</taxon>
    </lineage>
</organism>
<accession>A0ABR0Q9L6</accession>
<protein>
    <submittedName>
        <fullName evidence="2">Uncharacterized protein</fullName>
    </submittedName>
</protein>
<evidence type="ECO:0000313" key="3">
    <source>
        <dbReference type="Proteomes" id="UP001358586"/>
    </source>
</evidence>
<dbReference type="EMBL" id="JARKNE010000004">
    <property type="protein sequence ID" value="KAK5835686.1"/>
    <property type="molecule type" value="Genomic_DNA"/>
</dbReference>
<evidence type="ECO:0000256" key="1">
    <source>
        <dbReference type="SAM" id="MobiDB-lite"/>
    </source>
</evidence>
<name>A0ABR0Q9L6_GOSAR</name>
<reference evidence="2 3" key="1">
    <citation type="submission" date="2023-03" db="EMBL/GenBank/DDBJ databases">
        <title>WGS of Gossypium arboreum.</title>
        <authorList>
            <person name="Yu D."/>
        </authorList>
    </citation>
    <scope>NUCLEOTIDE SEQUENCE [LARGE SCALE GENOMIC DNA]</scope>
    <source>
        <tissue evidence="2">Leaf</tissue>
    </source>
</reference>
<keyword evidence="3" id="KW-1185">Reference proteome</keyword>
<dbReference type="PANTHER" id="PTHR35317">
    <property type="entry name" value="OS04G0629600 PROTEIN"/>
    <property type="match status" value="1"/>
</dbReference>
<comment type="caution">
    <text evidence="2">The sequence shown here is derived from an EMBL/GenBank/DDBJ whole genome shotgun (WGS) entry which is preliminary data.</text>
</comment>
<evidence type="ECO:0000313" key="2">
    <source>
        <dbReference type="EMBL" id="KAK5835686.1"/>
    </source>
</evidence>
<sequence length="177" mass="19917">MKDSETVKEYFDKLLGIANKVRLLGSEFPDSRLVQKILVTVSEMFEATISFLENTKNLSMISLVELMNALQAQEQRRLMRTKGFVEGGLVVEPQYSRGGKGKKHEKNKKENSVTHRGSPRVELAIARMSHIDRTTMLGFFATLLAGHYIVSHNPIANKKVKIKGDTRCVIAVVKINM</sequence>
<dbReference type="Pfam" id="PF14223">
    <property type="entry name" value="Retrotran_gag_2"/>
    <property type="match status" value="1"/>
</dbReference>
<feature type="region of interest" description="Disordered" evidence="1">
    <location>
        <begin position="95"/>
        <end position="117"/>
    </location>
</feature>
<dbReference type="Proteomes" id="UP001358586">
    <property type="component" value="Chromosome 4"/>
</dbReference>